<comment type="similarity">
    <text evidence="4">Belongs to the ABC transporter superfamily. Macrolide exporter (TC 3.A.1.122) family.</text>
</comment>
<dbReference type="Pfam" id="PF00005">
    <property type="entry name" value="ABC_tran"/>
    <property type="match status" value="1"/>
</dbReference>
<dbReference type="PROSITE" id="PS00211">
    <property type="entry name" value="ABC_TRANSPORTER_1"/>
    <property type="match status" value="1"/>
</dbReference>
<dbReference type="PANTHER" id="PTHR42798">
    <property type="entry name" value="LIPOPROTEIN-RELEASING SYSTEM ATP-BINDING PROTEIN LOLD"/>
    <property type="match status" value="1"/>
</dbReference>
<reference evidence="7 8" key="1">
    <citation type="journal article" date="2014" name="Int. J. Syst. Evol. Microbiol.">
        <title>Oceanisphaera profunda sp. nov., a marine bacterium isolated from deep-sea sediment, and emended description of the genus Oceanisphaera.</title>
        <authorList>
            <person name="Xu Z."/>
            <person name="Zhang X.Y."/>
            <person name="Su H.N."/>
            <person name="Yu Z.C."/>
            <person name="Liu C."/>
            <person name="Li H."/>
            <person name="Chen X.L."/>
            <person name="Song X.Y."/>
            <person name="Xie B.B."/>
            <person name="Qin Q.L."/>
            <person name="Zhou B.C."/>
            <person name="Shi M."/>
            <person name="Huang Y."/>
            <person name="Zhang Y.Z."/>
        </authorList>
    </citation>
    <scope>NUCLEOTIDE SEQUENCE [LARGE SCALE GENOMIC DNA]</scope>
    <source>
        <strain evidence="7 8">SM1222</strain>
    </source>
</reference>
<keyword evidence="3 7" id="KW-0067">ATP-binding</keyword>
<feature type="domain" description="ABC transporter" evidence="6">
    <location>
        <begin position="33"/>
        <end position="272"/>
    </location>
</feature>
<evidence type="ECO:0000313" key="7">
    <source>
        <dbReference type="EMBL" id="ART83947.1"/>
    </source>
</evidence>
<dbReference type="GO" id="GO:0016887">
    <property type="term" value="F:ATP hydrolysis activity"/>
    <property type="evidence" value="ECO:0007669"/>
    <property type="project" value="InterPro"/>
</dbReference>
<proteinExistence type="inferred from homology"/>
<dbReference type="InterPro" id="IPR017871">
    <property type="entry name" value="ABC_transporter-like_CS"/>
</dbReference>
<evidence type="ECO:0000256" key="5">
    <source>
        <dbReference type="SAM" id="MobiDB-lite"/>
    </source>
</evidence>
<dbReference type="Proteomes" id="UP000243937">
    <property type="component" value="Chromosome"/>
</dbReference>
<accession>A0A1Y0D9P4</accession>
<evidence type="ECO:0000256" key="2">
    <source>
        <dbReference type="ARBA" id="ARBA00022741"/>
    </source>
</evidence>
<dbReference type="KEGG" id="opf:CBP31_04830"/>
<evidence type="ECO:0000256" key="4">
    <source>
        <dbReference type="ARBA" id="ARBA00038388"/>
    </source>
</evidence>
<evidence type="ECO:0000259" key="6">
    <source>
        <dbReference type="PROSITE" id="PS50893"/>
    </source>
</evidence>
<gene>
    <name evidence="7" type="ORF">CBP31_04830</name>
</gene>
<dbReference type="SMART" id="SM00382">
    <property type="entry name" value="AAA"/>
    <property type="match status" value="1"/>
</dbReference>
<dbReference type="PROSITE" id="PS50893">
    <property type="entry name" value="ABC_TRANSPORTER_2"/>
    <property type="match status" value="1"/>
</dbReference>
<dbReference type="FunFam" id="3.40.50.300:FF:000032">
    <property type="entry name" value="Export ABC transporter ATP-binding protein"/>
    <property type="match status" value="1"/>
</dbReference>
<feature type="compositionally biased region" description="Polar residues" evidence="5">
    <location>
        <begin position="1"/>
        <end position="16"/>
    </location>
</feature>
<sequence length="274" mass="30316">MPNSERLTRDGSLQKNQQERYQSKQQNKPQIVLQLDKLNKIFNPDTPLENHVLHDISLQVSRGELVALVGTSGSGKSTLLNVMGLLDVASTGELRIQGQLIQGHMPSGLSEQQRTQLRSEAIGFVFQFHHLISAFSVLDNVLMPLMLRYGKPSAEQTAYAEYLLNEVGLSNFIRQSTNRLSGGQQQRVAIARALVTRPALVLADEPTGNLDTQTADEVFNLFERFNVEHECAIVIVTHDPRLSARCPRTIRLSDGRVVYDGASADLPSVFTAGL</sequence>
<dbReference type="EMBL" id="CP021377">
    <property type="protein sequence ID" value="ART83947.1"/>
    <property type="molecule type" value="Genomic_DNA"/>
</dbReference>
<dbReference type="InterPro" id="IPR003593">
    <property type="entry name" value="AAA+_ATPase"/>
</dbReference>
<organism evidence="7 8">
    <name type="scientific">Oceanisphaera profunda</name>
    <dbReference type="NCBI Taxonomy" id="1416627"/>
    <lineage>
        <taxon>Bacteria</taxon>
        <taxon>Pseudomonadati</taxon>
        <taxon>Pseudomonadota</taxon>
        <taxon>Gammaproteobacteria</taxon>
        <taxon>Aeromonadales</taxon>
        <taxon>Aeromonadaceae</taxon>
        <taxon>Oceanisphaera</taxon>
    </lineage>
</organism>
<dbReference type="GO" id="GO:0005524">
    <property type="term" value="F:ATP binding"/>
    <property type="evidence" value="ECO:0007669"/>
    <property type="project" value="UniProtKB-KW"/>
</dbReference>
<name>A0A1Y0D9P4_9GAMM</name>
<dbReference type="CDD" id="cd03255">
    <property type="entry name" value="ABC_MJ0796_LolCDE_FtsE"/>
    <property type="match status" value="1"/>
</dbReference>
<dbReference type="AlphaFoldDB" id="A0A1Y0D9P4"/>
<dbReference type="OrthoDB" id="9801477at2"/>
<evidence type="ECO:0000256" key="1">
    <source>
        <dbReference type="ARBA" id="ARBA00022448"/>
    </source>
</evidence>
<dbReference type="SUPFAM" id="SSF52540">
    <property type="entry name" value="P-loop containing nucleoside triphosphate hydrolases"/>
    <property type="match status" value="1"/>
</dbReference>
<dbReference type="InterPro" id="IPR003439">
    <property type="entry name" value="ABC_transporter-like_ATP-bd"/>
</dbReference>
<evidence type="ECO:0000256" key="3">
    <source>
        <dbReference type="ARBA" id="ARBA00022840"/>
    </source>
</evidence>
<feature type="region of interest" description="Disordered" evidence="5">
    <location>
        <begin position="1"/>
        <end position="28"/>
    </location>
</feature>
<dbReference type="GO" id="GO:1902495">
    <property type="term" value="C:transmembrane transporter complex"/>
    <property type="evidence" value="ECO:0007669"/>
    <property type="project" value="UniProtKB-ARBA"/>
</dbReference>
<dbReference type="InterPro" id="IPR027417">
    <property type="entry name" value="P-loop_NTPase"/>
</dbReference>
<keyword evidence="2" id="KW-0547">Nucleotide-binding</keyword>
<dbReference type="PANTHER" id="PTHR42798:SF2">
    <property type="entry name" value="ABC TRANSPORTER ATP-BINDING PROTEIN MG467-RELATED"/>
    <property type="match status" value="1"/>
</dbReference>
<keyword evidence="8" id="KW-1185">Reference proteome</keyword>
<protein>
    <submittedName>
        <fullName evidence="7">ABC transporter ATP-binding protein</fullName>
    </submittedName>
</protein>
<dbReference type="GO" id="GO:0022857">
    <property type="term" value="F:transmembrane transporter activity"/>
    <property type="evidence" value="ECO:0007669"/>
    <property type="project" value="UniProtKB-ARBA"/>
</dbReference>
<evidence type="ECO:0000313" key="8">
    <source>
        <dbReference type="Proteomes" id="UP000243937"/>
    </source>
</evidence>
<dbReference type="Gene3D" id="3.40.50.300">
    <property type="entry name" value="P-loop containing nucleotide triphosphate hydrolases"/>
    <property type="match status" value="1"/>
</dbReference>
<dbReference type="InterPro" id="IPR017911">
    <property type="entry name" value="MacB-like_ATP-bd"/>
</dbReference>
<keyword evidence="1" id="KW-0813">Transport</keyword>